<dbReference type="OrthoDB" id="5295174at2"/>
<dbReference type="GO" id="GO:0043565">
    <property type="term" value="F:sequence-specific DNA binding"/>
    <property type="evidence" value="ECO:0007669"/>
    <property type="project" value="InterPro"/>
</dbReference>
<evidence type="ECO:0000256" key="3">
    <source>
        <dbReference type="PROSITE-ProRule" id="PRU00339"/>
    </source>
</evidence>
<evidence type="ECO:0000259" key="6">
    <source>
        <dbReference type="PROSITE" id="PS01124"/>
    </source>
</evidence>
<feature type="domain" description="HTH araC/xylS-type" evidence="6">
    <location>
        <begin position="472"/>
        <end position="576"/>
    </location>
</feature>
<feature type="transmembrane region" description="Helical" evidence="4">
    <location>
        <begin position="402"/>
        <end position="421"/>
    </location>
</feature>
<dbReference type="SUPFAM" id="SSF48452">
    <property type="entry name" value="TPR-like"/>
    <property type="match status" value="1"/>
</dbReference>
<dbReference type="Proteomes" id="UP000198521">
    <property type="component" value="Unassembled WGS sequence"/>
</dbReference>
<proteinExistence type="predicted"/>
<keyword evidence="5" id="KW-0732">Signal</keyword>
<dbReference type="InterPro" id="IPR011990">
    <property type="entry name" value="TPR-like_helical_dom_sf"/>
</dbReference>
<name>A0A1H7MSU5_AQUAM</name>
<keyword evidence="4" id="KW-0472">Membrane</keyword>
<dbReference type="STRING" id="1038014.SAMN04487910_1844"/>
<evidence type="ECO:0000256" key="1">
    <source>
        <dbReference type="ARBA" id="ARBA00023015"/>
    </source>
</evidence>
<dbReference type="SMART" id="SM00028">
    <property type="entry name" value="TPR"/>
    <property type="match status" value="3"/>
</dbReference>
<dbReference type="EMBL" id="FOAB01000003">
    <property type="protein sequence ID" value="SEL14360.1"/>
    <property type="molecule type" value="Genomic_DNA"/>
</dbReference>
<dbReference type="Pfam" id="PF12833">
    <property type="entry name" value="HTH_18"/>
    <property type="match status" value="1"/>
</dbReference>
<dbReference type="InterPro" id="IPR009057">
    <property type="entry name" value="Homeodomain-like_sf"/>
</dbReference>
<dbReference type="InterPro" id="IPR018060">
    <property type="entry name" value="HTH_AraC"/>
</dbReference>
<dbReference type="SUPFAM" id="SSF46689">
    <property type="entry name" value="Homeodomain-like"/>
    <property type="match status" value="1"/>
</dbReference>
<organism evidence="7 8">
    <name type="scientific">Aquimarina amphilecti</name>
    <dbReference type="NCBI Taxonomy" id="1038014"/>
    <lineage>
        <taxon>Bacteria</taxon>
        <taxon>Pseudomonadati</taxon>
        <taxon>Bacteroidota</taxon>
        <taxon>Flavobacteriia</taxon>
        <taxon>Flavobacteriales</taxon>
        <taxon>Flavobacteriaceae</taxon>
        <taxon>Aquimarina</taxon>
    </lineage>
</organism>
<keyword evidence="2" id="KW-0804">Transcription</keyword>
<evidence type="ECO:0000313" key="7">
    <source>
        <dbReference type="EMBL" id="SEL14360.1"/>
    </source>
</evidence>
<dbReference type="InterPro" id="IPR019734">
    <property type="entry name" value="TPR_rpt"/>
</dbReference>
<dbReference type="RefSeq" id="WP_091407690.1">
    <property type="nucleotide sequence ID" value="NZ_FOAB01000003.1"/>
</dbReference>
<evidence type="ECO:0000256" key="2">
    <source>
        <dbReference type="ARBA" id="ARBA00023163"/>
    </source>
</evidence>
<accession>A0A1H7MSU5</accession>
<evidence type="ECO:0000256" key="5">
    <source>
        <dbReference type="SAM" id="SignalP"/>
    </source>
</evidence>
<evidence type="ECO:0000313" key="8">
    <source>
        <dbReference type="Proteomes" id="UP000198521"/>
    </source>
</evidence>
<dbReference type="PROSITE" id="PS01124">
    <property type="entry name" value="HTH_ARAC_FAMILY_2"/>
    <property type="match status" value="1"/>
</dbReference>
<keyword evidence="1" id="KW-0805">Transcription regulation</keyword>
<dbReference type="Gene3D" id="1.25.40.10">
    <property type="entry name" value="Tetratricopeptide repeat domain"/>
    <property type="match status" value="2"/>
</dbReference>
<feature type="chain" id="PRO_5011513943" evidence="5">
    <location>
        <begin position="36"/>
        <end position="580"/>
    </location>
</feature>
<dbReference type="GO" id="GO:0003700">
    <property type="term" value="F:DNA-binding transcription factor activity"/>
    <property type="evidence" value="ECO:0007669"/>
    <property type="project" value="InterPro"/>
</dbReference>
<feature type="repeat" description="TPR" evidence="3">
    <location>
        <begin position="123"/>
        <end position="156"/>
    </location>
</feature>
<evidence type="ECO:0000256" key="4">
    <source>
        <dbReference type="SAM" id="Phobius"/>
    </source>
</evidence>
<dbReference type="PROSITE" id="PS50005">
    <property type="entry name" value="TPR"/>
    <property type="match status" value="1"/>
</dbReference>
<keyword evidence="8" id="KW-1185">Reference proteome</keyword>
<keyword evidence="4" id="KW-0812">Transmembrane</keyword>
<keyword evidence="3" id="KW-0802">TPR repeat</keyword>
<dbReference type="Gene3D" id="1.10.10.60">
    <property type="entry name" value="Homeodomain-like"/>
    <property type="match status" value="2"/>
</dbReference>
<protein>
    <submittedName>
        <fullName evidence="7">Helix-turn-helix domain-containing protein</fullName>
    </submittedName>
</protein>
<keyword evidence="4" id="KW-1133">Transmembrane helix</keyword>
<reference evidence="7 8" key="1">
    <citation type="submission" date="2016-10" db="EMBL/GenBank/DDBJ databases">
        <authorList>
            <person name="de Groot N.N."/>
        </authorList>
    </citation>
    <scope>NUCLEOTIDE SEQUENCE [LARGE SCALE GENOMIC DNA]</scope>
    <source>
        <strain evidence="7 8">DSM 25232</strain>
    </source>
</reference>
<dbReference type="AlphaFoldDB" id="A0A1H7MSU5"/>
<dbReference type="SMART" id="SM00342">
    <property type="entry name" value="HTH_ARAC"/>
    <property type="match status" value="1"/>
</dbReference>
<gene>
    <name evidence="7" type="ORF">SAMN04487910_1844</name>
</gene>
<sequence>MRIYQQQKKKNNNDRKLLCLSISFSCLVFFTSLTAQVNISIDSLYDKTLEELEKSYNLYRGDSLMSKIYANSYLKKAKKEKDELVIANGYKLLSEISENPLKIKYLDSIIHITEDKQNKKFPSLAYLRKGVYYFDNLEYNKALNLYLEALKFAKINRNKFYEIAIKHNIGLLKKNLGEEKEALVLFKENLNVIKSDTNDIDLKGSLNSTLFAISDSFLRLKFPDSAKKYIHSGLAKSHKSNDEDLYTSFLALNGIQNRMQNDYKKALDSLIKAKVRIEQSNNYEANKTIIYLQIAKVLLKINRGNEAVSYLKKIDFLTNDENFSIDIRDSYELLIDYYRRSNDKNNQIKYLNKLIHFDSVFNINNKNIKSNIVRHYDYKELINERNTAINQLKKSKRRSDSGIILSFLIIFLLLVLIFFYYRKKKIYQSKFEKLIEEKKIVEPQISYQEENNISKVSSELDIDEEIVKDILYKLKTFEEKNRFLKSGLKMDALAKSFCTNSTYLSKIININKQKNFSQYINDLRINFCVNKLRNDPKFRLYSIKAIAFEVGFTSIQSFNRAFLKQTGIHASYFIKKIDNQ</sequence>
<feature type="signal peptide" evidence="5">
    <location>
        <begin position="1"/>
        <end position="35"/>
    </location>
</feature>